<evidence type="ECO:0000256" key="4">
    <source>
        <dbReference type="ARBA" id="ARBA00022840"/>
    </source>
</evidence>
<dbReference type="PANTHER" id="PTHR43289:SF6">
    <property type="entry name" value="SERINE_THREONINE-PROTEIN KINASE NEKL-3"/>
    <property type="match status" value="1"/>
</dbReference>
<name>A0A518DAH7_9BACT</name>
<evidence type="ECO:0000256" key="2">
    <source>
        <dbReference type="ARBA" id="ARBA00022741"/>
    </source>
</evidence>
<keyword evidence="2" id="KW-0547">Nucleotide-binding</keyword>
<gene>
    <name evidence="7" type="primary">prkC_3</name>
    <name evidence="7" type="ORF">Pla175_18570</name>
</gene>
<feature type="domain" description="Protein kinase" evidence="6">
    <location>
        <begin position="7"/>
        <end position="271"/>
    </location>
</feature>
<keyword evidence="8" id="KW-1185">Reference proteome</keyword>
<dbReference type="InterPro" id="IPR011009">
    <property type="entry name" value="Kinase-like_dom_sf"/>
</dbReference>
<feature type="compositionally biased region" description="Low complexity" evidence="5">
    <location>
        <begin position="521"/>
        <end position="544"/>
    </location>
</feature>
<dbReference type="RefSeq" id="WP_197527371.1">
    <property type="nucleotide sequence ID" value="NZ_CP036291.1"/>
</dbReference>
<dbReference type="InterPro" id="IPR000719">
    <property type="entry name" value="Prot_kinase_dom"/>
</dbReference>
<dbReference type="Pfam" id="PF00069">
    <property type="entry name" value="Pkinase"/>
    <property type="match status" value="1"/>
</dbReference>
<dbReference type="SUPFAM" id="SSF56112">
    <property type="entry name" value="Protein kinase-like (PK-like)"/>
    <property type="match status" value="1"/>
</dbReference>
<sequence>MSKTEKYLATDRLGSGPTCDVYLGRDSAGADRKVAIKRLRDDGRLNAAIREPFFAAAQRWSELTHDGLVGLYEVDRADGAVIYQPRPNTAARLLAAAPTSGERVVAWLGQTAAGLEHLHGQGLLHLNIKPTNLLVDDQDRAALIDGRCLPAAKPGELQLARGNMKYLAPEVIDADCGKIGPATDIFALGMVLLELLIGPKFDDLYRGVGVDAIDPERTWLRWQAGRDEPLPEIALQAPNAPPALQGLLARMLAKNPGHRAEQAGEILRALGVTPSPPGAAVSANQPRTTATPIGAGPLPTLQDIPGRPTAPVVLRFLGCQAEMIGVNQDVFTLGPGPDADFPMPPEVQPSGGAALRFGRGAEGWRVNSPGGAGFYLNQDFVPSSAALRSGDVVRFRPSSAGLQFTILNQNVESLAKLASQFAPRLVQQAPESDAAASAMSPTTTEPVPEASSDRWTWAVWWVAVGVLLAAALAFGQWAWFSGSDVAPVPVQPVEPTPPGANTLVIPPEIEIPVDPAPPATVDPAAADPATVDPAAADPAAIKPAPAKPKPTVPDASVLEL</sequence>
<dbReference type="AlphaFoldDB" id="A0A518DAH7"/>
<feature type="region of interest" description="Disordered" evidence="5">
    <location>
        <begin position="514"/>
        <end position="560"/>
    </location>
</feature>
<organism evidence="7 8">
    <name type="scientific">Pirellulimonas nuda</name>
    <dbReference type="NCBI Taxonomy" id="2528009"/>
    <lineage>
        <taxon>Bacteria</taxon>
        <taxon>Pseudomonadati</taxon>
        <taxon>Planctomycetota</taxon>
        <taxon>Planctomycetia</taxon>
        <taxon>Pirellulales</taxon>
        <taxon>Lacipirellulaceae</taxon>
        <taxon>Pirellulimonas</taxon>
    </lineage>
</organism>
<dbReference type="GO" id="GO:0004674">
    <property type="term" value="F:protein serine/threonine kinase activity"/>
    <property type="evidence" value="ECO:0007669"/>
    <property type="project" value="UniProtKB-EC"/>
</dbReference>
<dbReference type="KEGG" id="pnd:Pla175_18570"/>
<dbReference type="CDD" id="cd14014">
    <property type="entry name" value="STKc_PknB_like"/>
    <property type="match status" value="1"/>
</dbReference>
<dbReference type="EC" id="2.7.11.1" evidence="7"/>
<evidence type="ECO:0000256" key="5">
    <source>
        <dbReference type="SAM" id="MobiDB-lite"/>
    </source>
</evidence>
<evidence type="ECO:0000256" key="1">
    <source>
        <dbReference type="ARBA" id="ARBA00022679"/>
    </source>
</evidence>
<evidence type="ECO:0000313" key="7">
    <source>
        <dbReference type="EMBL" id="QDU88479.1"/>
    </source>
</evidence>
<accession>A0A518DAH7</accession>
<evidence type="ECO:0000259" key="6">
    <source>
        <dbReference type="PROSITE" id="PS50011"/>
    </source>
</evidence>
<keyword evidence="4" id="KW-0067">ATP-binding</keyword>
<dbReference type="PROSITE" id="PS50011">
    <property type="entry name" value="PROTEIN_KINASE_DOM"/>
    <property type="match status" value="1"/>
</dbReference>
<evidence type="ECO:0000256" key="3">
    <source>
        <dbReference type="ARBA" id="ARBA00022777"/>
    </source>
</evidence>
<dbReference type="PANTHER" id="PTHR43289">
    <property type="entry name" value="MITOGEN-ACTIVATED PROTEIN KINASE KINASE KINASE 20-RELATED"/>
    <property type="match status" value="1"/>
</dbReference>
<keyword evidence="1 7" id="KW-0808">Transferase</keyword>
<dbReference type="Gene3D" id="1.10.510.10">
    <property type="entry name" value="Transferase(Phosphotransferase) domain 1"/>
    <property type="match status" value="1"/>
</dbReference>
<evidence type="ECO:0000313" key="8">
    <source>
        <dbReference type="Proteomes" id="UP000317429"/>
    </source>
</evidence>
<protein>
    <submittedName>
        <fullName evidence="7">Serine/threonine-protein kinase PrkC</fullName>
        <ecNumber evidence="7">2.7.11.1</ecNumber>
    </submittedName>
</protein>
<dbReference type="GO" id="GO:0005524">
    <property type="term" value="F:ATP binding"/>
    <property type="evidence" value="ECO:0007669"/>
    <property type="project" value="UniProtKB-KW"/>
</dbReference>
<dbReference type="Proteomes" id="UP000317429">
    <property type="component" value="Chromosome"/>
</dbReference>
<keyword evidence="3 7" id="KW-0418">Kinase</keyword>
<proteinExistence type="predicted"/>
<reference evidence="7 8" key="1">
    <citation type="submission" date="2019-02" db="EMBL/GenBank/DDBJ databases">
        <title>Deep-cultivation of Planctomycetes and their phenomic and genomic characterization uncovers novel biology.</title>
        <authorList>
            <person name="Wiegand S."/>
            <person name="Jogler M."/>
            <person name="Boedeker C."/>
            <person name="Pinto D."/>
            <person name="Vollmers J."/>
            <person name="Rivas-Marin E."/>
            <person name="Kohn T."/>
            <person name="Peeters S.H."/>
            <person name="Heuer A."/>
            <person name="Rast P."/>
            <person name="Oberbeckmann S."/>
            <person name="Bunk B."/>
            <person name="Jeske O."/>
            <person name="Meyerdierks A."/>
            <person name="Storesund J.E."/>
            <person name="Kallscheuer N."/>
            <person name="Luecker S."/>
            <person name="Lage O.M."/>
            <person name="Pohl T."/>
            <person name="Merkel B.J."/>
            <person name="Hornburger P."/>
            <person name="Mueller R.-W."/>
            <person name="Bruemmer F."/>
            <person name="Labrenz M."/>
            <person name="Spormann A.M."/>
            <person name="Op den Camp H."/>
            <person name="Overmann J."/>
            <person name="Amann R."/>
            <person name="Jetten M.S.M."/>
            <person name="Mascher T."/>
            <person name="Medema M.H."/>
            <person name="Devos D.P."/>
            <person name="Kaster A.-K."/>
            <person name="Ovreas L."/>
            <person name="Rohde M."/>
            <person name="Galperin M.Y."/>
            <person name="Jogler C."/>
        </authorList>
    </citation>
    <scope>NUCLEOTIDE SEQUENCE [LARGE SCALE GENOMIC DNA]</scope>
    <source>
        <strain evidence="7 8">Pla175</strain>
    </source>
</reference>
<dbReference type="Gene3D" id="3.30.200.20">
    <property type="entry name" value="Phosphorylase Kinase, domain 1"/>
    <property type="match status" value="1"/>
</dbReference>
<dbReference type="EMBL" id="CP036291">
    <property type="protein sequence ID" value="QDU88479.1"/>
    <property type="molecule type" value="Genomic_DNA"/>
</dbReference>